<evidence type="ECO:0000313" key="8">
    <source>
        <dbReference type="EMBL" id="AXK32550.1"/>
    </source>
</evidence>
<name>A0A345XLN4_9ACTN</name>
<keyword evidence="3" id="KW-0805">Transcription regulation</keyword>
<sequence length="318" mass="35739">MRLRTEHAGCFTPVEAEVTPGAHVPPYAVHRPHGSVAGRCEVFLFRGDLSEVCVVKFNVLGRLEVIGDAGDCVPSAPKQRQLLVLLLTNANRVTSTETITSELWSGSPPARLATTIQTYVYQLRRRLVGDDWKAMDLIATCPSGYLIRADVENIDMYRFEQAVQRARTCLAMDPENALQLLSQAQPMWRGAAFADVPRGPLLQAHAARLEEFRMEALELWIEAGLRSGRHRELVAEITSLILLYPFNEQLHGQLMRALAMGGRRREALEVYQRLRRTLQRDLGVEPTRALKEIQQRVLMDNFPSLSCHPDARVGPRPA</sequence>
<dbReference type="KEGG" id="sarm:DVA86_07700"/>
<evidence type="ECO:0000256" key="2">
    <source>
        <dbReference type="ARBA" id="ARBA00023012"/>
    </source>
</evidence>
<gene>
    <name evidence="8" type="ORF">DVA86_07700</name>
</gene>
<dbReference type="PANTHER" id="PTHR35807">
    <property type="entry name" value="TRANSCRIPTIONAL REGULATOR REDD-RELATED"/>
    <property type="match status" value="1"/>
</dbReference>
<dbReference type="GO" id="GO:0000160">
    <property type="term" value="P:phosphorelay signal transduction system"/>
    <property type="evidence" value="ECO:0007669"/>
    <property type="project" value="UniProtKB-KW"/>
</dbReference>
<dbReference type="Pfam" id="PF03704">
    <property type="entry name" value="BTAD"/>
    <property type="match status" value="1"/>
</dbReference>
<accession>A0A345XLN4</accession>
<dbReference type="PROSITE" id="PS51755">
    <property type="entry name" value="OMPR_PHOB"/>
    <property type="match status" value="1"/>
</dbReference>
<reference evidence="8 9" key="1">
    <citation type="submission" date="2018-07" db="EMBL/GenBank/DDBJ databases">
        <title>Draft genome of the type strain Streptomyces armeniacus ATCC 15676.</title>
        <authorList>
            <person name="Labana P."/>
            <person name="Gosse J.T."/>
            <person name="Boddy C.N."/>
        </authorList>
    </citation>
    <scope>NUCLEOTIDE SEQUENCE [LARGE SCALE GENOMIC DNA]</scope>
    <source>
        <strain evidence="8 9">ATCC 15676</strain>
    </source>
</reference>
<evidence type="ECO:0000256" key="3">
    <source>
        <dbReference type="ARBA" id="ARBA00023015"/>
    </source>
</evidence>
<dbReference type="GO" id="GO:0006355">
    <property type="term" value="P:regulation of DNA-templated transcription"/>
    <property type="evidence" value="ECO:0007669"/>
    <property type="project" value="InterPro"/>
</dbReference>
<dbReference type="InterPro" id="IPR011990">
    <property type="entry name" value="TPR-like_helical_dom_sf"/>
</dbReference>
<protein>
    <recommendedName>
        <fullName evidence="7">OmpR/PhoB-type domain-containing protein</fullName>
    </recommendedName>
</protein>
<evidence type="ECO:0000256" key="1">
    <source>
        <dbReference type="ARBA" id="ARBA00005820"/>
    </source>
</evidence>
<dbReference type="InterPro" id="IPR036388">
    <property type="entry name" value="WH-like_DNA-bd_sf"/>
</dbReference>
<dbReference type="CDD" id="cd15831">
    <property type="entry name" value="BTAD"/>
    <property type="match status" value="1"/>
</dbReference>
<evidence type="ECO:0000313" key="9">
    <source>
        <dbReference type="Proteomes" id="UP000254425"/>
    </source>
</evidence>
<dbReference type="InterPro" id="IPR016032">
    <property type="entry name" value="Sig_transdc_resp-reg_C-effctor"/>
</dbReference>
<dbReference type="SUPFAM" id="SSF46894">
    <property type="entry name" value="C-terminal effector domain of the bipartite response regulators"/>
    <property type="match status" value="1"/>
</dbReference>
<feature type="DNA-binding region" description="OmpR/PhoB-type" evidence="6">
    <location>
        <begin position="41"/>
        <end position="149"/>
    </location>
</feature>
<dbReference type="EMBL" id="CP031320">
    <property type="protein sequence ID" value="AXK32550.1"/>
    <property type="molecule type" value="Genomic_DNA"/>
</dbReference>
<comment type="similarity">
    <text evidence="1">Belongs to the AfsR/DnrI/RedD regulatory family.</text>
</comment>
<evidence type="ECO:0000256" key="6">
    <source>
        <dbReference type="PROSITE-ProRule" id="PRU01091"/>
    </source>
</evidence>
<feature type="domain" description="OmpR/PhoB-type" evidence="7">
    <location>
        <begin position="41"/>
        <end position="149"/>
    </location>
</feature>
<dbReference type="SUPFAM" id="SSF48452">
    <property type="entry name" value="TPR-like"/>
    <property type="match status" value="1"/>
</dbReference>
<keyword evidence="4 6" id="KW-0238">DNA-binding</keyword>
<dbReference type="Pfam" id="PF00486">
    <property type="entry name" value="Trans_reg_C"/>
    <property type="match status" value="1"/>
</dbReference>
<dbReference type="AlphaFoldDB" id="A0A345XLN4"/>
<dbReference type="Gene3D" id="1.25.40.10">
    <property type="entry name" value="Tetratricopeptide repeat domain"/>
    <property type="match status" value="1"/>
</dbReference>
<evidence type="ECO:0000259" key="7">
    <source>
        <dbReference type="PROSITE" id="PS51755"/>
    </source>
</evidence>
<evidence type="ECO:0000256" key="5">
    <source>
        <dbReference type="ARBA" id="ARBA00023163"/>
    </source>
</evidence>
<dbReference type="InterPro" id="IPR001867">
    <property type="entry name" value="OmpR/PhoB-type_DNA-bd"/>
</dbReference>
<dbReference type="Proteomes" id="UP000254425">
    <property type="component" value="Chromosome"/>
</dbReference>
<dbReference type="SMART" id="SM01043">
    <property type="entry name" value="BTAD"/>
    <property type="match status" value="1"/>
</dbReference>
<dbReference type="Gene3D" id="1.10.10.10">
    <property type="entry name" value="Winged helix-like DNA-binding domain superfamily/Winged helix DNA-binding domain"/>
    <property type="match status" value="1"/>
</dbReference>
<keyword evidence="9" id="KW-1185">Reference proteome</keyword>
<dbReference type="InterPro" id="IPR005158">
    <property type="entry name" value="BTAD"/>
</dbReference>
<dbReference type="InterPro" id="IPR051677">
    <property type="entry name" value="AfsR-DnrI-RedD_regulator"/>
</dbReference>
<proteinExistence type="inferred from homology"/>
<keyword evidence="2" id="KW-0902">Two-component regulatory system</keyword>
<organism evidence="8 9">
    <name type="scientific">Streptomyces armeniacus</name>
    <dbReference type="NCBI Taxonomy" id="83291"/>
    <lineage>
        <taxon>Bacteria</taxon>
        <taxon>Bacillati</taxon>
        <taxon>Actinomycetota</taxon>
        <taxon>Actinomycetes</taxon>
        <taxon>Kitasatosporales</taxon>
        <taxon>Streptomycetaceae</taxon>
        <taxon>Streptomyces</taxon>
    </lineage>
</organism>
<keyword evidence="5" id="KW-0804">Transcription</keyword>
<dbReference type="SMART" id="SM00862">
    <property type="entry name" value="Trans_reg_C"/>
    <property type="match status" value="1"/>
</dbReference>
<dbReference type="PANTHER" id="PTHR35807:SF1">
    <property type="entry name" value="TRANSCRIPTIONAL REGULATOR REDD"/>
    <property type="match status" value="1"/>
</dbReference>
<evidence type="ECO:0000256" key="4">
    <source>
        <dbReference type="ARBA" id="ARBA00023125"/>
    </source>
</evidence>
<dbReference type="GO" id="GO:0003677">
    <property type="term" value="F:DNA binding"/>
    <property type="evidence" value="ECO:0007669"/>
    <property type="project" value="UniProtKB-UniRule"/>
</dbReference>